<dbReference type="PRINTS" id="PR00163">
    <property type="entry name" value="RUBREDOXIN"/>
</dbReference>
<dbReference type="InterPro" id="IPR024935">
    <property type="entry name" value="Rubredoxin_dom"/>
</dbReference>
<dbReference type="Pfam" id="PF01613">
    <property type="entry name" value="Flavin_Reduct"/>
    <property type="match status" value="1"/>
</dbReference>
<evidence type="ECO:0000259" key="5">
    <source>
        <dbReference type="PROSITE" id="PS50903"/>
    </source>
</evidence>
<dbReference type="GO" id="GO:0009055">
    <property type="term" value="F:electron transfer activity"/>
    <property type="evidence" value="ECO:0007669"/>
    <property type="project" value="TreeGrafter"/>
</dbReference>
<dbReference type="GO" id="GO:0005506">
    <property type="term" value="F:iron ion binding"/>
    <property type="evidence" value="ECO:0007669"/>
    <property type="project" value="InterPro"/>
</dbReference>
<dbReference type="InterPro" id="IPR002563">
    <property type="entry name" value="Flavin_Rdtase-like_dom"/>
</dbReference>
<evidence type="ECO:0000256" key="3">
    <source>
        <dbReference type="ARBA" id="ARBA00022982"/>
    </source>
</evidence>
<gene>
    <name evidence="6" type="ORF">ASZ90_007254</name>
</gene>
<keyword evidence="3" id="KW-0249">Electron transport</keyword>
<evidence type="ECO:0000313" key="6">
    <source>
        <dbReference type="EMBL" id="KUG22969.1"/>
    </source>
</evidence>
<dbReference type="InterPro" id="IPR012349">
    <property type="entry name" value="Split_barrel_FMN-bd"/>
</dbReference>
<dbReference type="PROSITE" id="PS00202">
    <property type="entry name" value="RUBREDOXIN"/>
    <property type="match status" value="1"/>
</dbReference>
<dbReference type="InterPro" id="IPR018527">
    <property type="entry name" value="Rubredoxin_Fe_BS"/>
</dbReference>
<dbReference type="GO" id="GO:0043448">
    <property type="term" value="P:alkane catabolic process"/>
    <property type="evidence" value="ECO:0007669"/>
    <property type="project" value="TreeGrafter"/>
</dbReference>
<dbReference type="FunFam" id="2.20.28.10:FF:000001">
    <property type="entry name" value="Rubredoxin"/>
    <property type="match status" value="1"/>
</dbReference>
<comment type="caution">
    <text evidence="6">The sequence shown here is derived from an EMBL/GenBank/DDBJ whole genome shotgun (WGS) entry which is preliminary data.</text>
</comment>
<dbReference type="AlphaFoldDB" id="A0A0W8FQ88"/>
<evidence type="ECO:0000256" key="1">
    <source>
        <dbReference type="ARBA" id="ARBA00022448"/>
    </source>
</evidence>
<keyword evidence="4" id="KW-0408">Iron</keyword>
<dbReference type="CDD" id="cd00730">
    <property type="entry name" value="rubredoxin"/>
    <property type="match status" value="1"/>
</dbReference>
<dbReference type="Pfam" id="PF00301">
    <property type="entry name" value="Rubredoxin"/>
    <property type="match status" value="1"/>
</dbReference>
<dbReference type="SUPFAM" id="SSF57802">
    <property type="entry name" value="Rubredoxin-like"/>
    <property type="match status" value="1"/>
</dbReference>
<name>A0A0W8FQ88_9ZZZZ</name>
<dbReference type="EMBL" id="LNQE01000929">
    <property type="protein sequence ID" value="KUG22969.1"/>
    <property type="molecule type" value="Genomic_DNA"/>
</dbReference>
<sequence length="229" mass="24916">MNRAAIHKISYGLYIVTSGQAGKFNGQIANSMFQVTSNPATIAISINKENYTHELIKLSRKFVVSILSEATPMTLIGLFGFKSGRDVNKLQNVKTKTGATGVPIVVENTVSYIEVKLEKEMDCGTHTIFVGNIVDCDVVSNEEPMTYAYYQKVKGGKSPKTAPTYVKDEPASAAQPSSRYVCSICGYVYDPVNGDPDNGIAAGTKFEDIPDSWTCPVCGAEKSKFEKEK</sequence>
<dbReference type="SMART" id="SM00903">
    <property type="entry name" value="Flavin_Reduct"/>
    <property type="match status" value="1"/>
</dbReference>
<keyword evidence="2" id="KW-0479">Metal-binding</keyword>
<feature type="domain" description="Rubredoxin-like" evidence="5">
    <location>
        <begin position="177"/>
        <end position="228"/>
    </location>
</feature>
<dbReference type="PANTHER" id="PTHR47627:SF1">
    <property type="entry name" value="RUBREDOXIN-1-RELATED"/>
    <property type="match status" value="1"/>
</dbReference>
<dbReference type="GO" id="GO:0010181">
    <property type="term" value="F:FMN binding"/>
    <property type="evidence" value="ECO:0007669"/>
    <property type="project" value="InterPro"/>
</dbReference>
<organism evidence="6">
    <name type="scientific">hydrocarbon metagenome</name>
    <dbReference type="NCBI Taxonomy" id="938273"/>
    <lineage>
        <taxon>unclassified sequences</taxon>
        <taxon>metagenomes</taxon>
        <taxon>ecological metagenomes</taxon>
    </lineage>
</organism>
<keyword evidence="1" id="KW-0813">Transport</keyword>
<dbReference type="Gene3D" id="2.20.28.10">
    <property type="match status" value="1"/>
</dbReference>
<evidence type="ECO:0000256" key="2">
    <source>
        <dbReference type="ARBA" id="ARBA00022723"/>
    </source>
</evidence>
<dbReference type="PANTHER" id="PTHR47627">
    <property type="entry name" value="RUBREDOXIN"/>
    <property type="match status" value="1"/>
</dbReference>
<accession>A0A0W8FQ88</accession>
<dbReference type="PROSITE" id="PS50903">
    <property type="entry name" value="RUBREDOXIN_LIKE"/>
    <property type="match status" value="1"/>
</dbReference>
<proteinExistence type="predicted"/>
<evidence type="ECO:0000256" key="4">
    <source>
        <dbReference type="ARBA" id="ARBA00023004"/>
    </source>
</evidence>
<dbReference type="InterPro" id="IPR050526">
    <property type="entry name" value="Rubredoxin_ET"/>
</dbReference>
<protein>
    <submittedName>
        <fullName evidence="6">Rubredoxin</fullName>
    </submittedName>
</protein>
<reference evidence="6" key="1">
    <citation type="journal article" date="2015" name="Proc. Natl. Acad. Sci. U.S.A.">
        <title>Networks of energetic and metabolic interactions define dynamics in microbial communities.</title>
        <authorList>
            <person name="Embree M."/>
            <person name="Liu J.K."/>
            <person name="Al-Bassam M.M."/>
            <person name="Zengler K."/>
        </authorList>
    </citation>
    <scope>NUCLEOTIDE SEQUENCE</scope>
</reference>
<dbReference type="InterPro" id="IPR024934">
    <property type="entry name" value="Rubredoxin-like_dom"/>
</dbReference>
<dbReference type="SUPFAM" id="SSF50475">
    <property type="entry name" value="FMN-binding split barrel"/>
    <property type="match status" value="1"/>
</dbReference>
<dbReference type="Gene3D" id="2.30.110.10">
    <property type="entry name" value="Electron Transport, Fmn-binding Protein, Chain A"/>
    <property type="match status" value="1"/>
</dbReference>